<organism evidence="1 2">
    <name type="scientific">Actinorhabdospora filicis</name>
    <dbReference type="NCBI Taxonomy" id="1785913"/>
    <lineage>
        <taxon>Bacteria</taxon>
        <taxon>Bacillati</taxon>
        <taxon>Actinomycetota</taxon>
        <taxon>Actinomycetes</taxon>
        <taxon>Micromonosporales</taxon>
        <taxon>Micromonosporaceae</taxon>
        <taxon>Actinorhabdospora</taxon>
    </lineage>
</organism>
<accession>A0A9W6SJG4</accession>
<protein>
    <submittedName>
        <fullName evidence="1">Uncharacterized protein</fullName>
    </submittedName>
</protein>
<keyword evidence="2" id="KW-1185">Reference proteome</keyword>
<name>A0A9W6SJG4_9ACTN</name>
<sequence>MPQAVRRRVAAAVAVAAVRMVLAIFFGSAVGVIRISFRSGASQLGVPGAAFFLAPDDVVRAWCGADPQDQRSLESAFTEMADTSHPYS</sequence>
<proteinExistence type="predicted"/>
<reference evidence="1" key="1">
    <citation type="submission" date="2023-03" db="EMBL/GenBank/DDBJ databases">
        <title>Actinorhabdospora filicis NBRC 111898.</title>
        <authorList>
            <person name="Ichikawa N."/>
            <person name="Sato H."/>
            <person name="Tonouchi N."/>
        </authorList>
    </citation>
    <scope>NUCLEOTIDE SEQUENCE</scope>
    <source>
        <strain evidence="1">NBRC 111898</strain>
    </source>
</reference>
<evidence type="ECO:0000313" key="1">
    <source>
        <dbReference type="EMBL" id="GLZ77067.1"/>
    </source>
</evidence>
<comment type="caution">
    <text evidence="1">The sequence shown here is derived from an EMBL/GenBank/DDBJ whole genome shotgun (WGS) entry which is preliminary data.</text>
</comment>
<gene>
    <name evidence="1" type="ORF">Afil01_18740</name>
</gene>
<dbReference type="EMBL" id="BSTX01000001">
    <property type="protein sequence ID" value="GLZ77067.1"/>
    <property type="molecule type" value="Genomic_DNA"/>
</dbReference>
<dbReference type="Proteomes" id="UP001165079">
    <property type="component" value="Unassembled WGS sequence"/>
</dbReference>
<evidence type="ECO:0000313" key="2">
    <source>
        <dbReference type="Proteomes" id="UP001165079"/>
    </source>
</evidence>
<dbReference type="AlphaFoldDB" id="A0A9W6SJG4"/>